<dbReference type="GO" id="GO:0003964">
    <property type="term" value="F:RNA-directed DNA polymerase activity"/>
    <property type="evidence" value="ECO:0007669"/>
    <property type="project" value="UniProtKB-KW"/>
</dbReference>
<proteinExistence type="predicted"/>
<keyword evidence="2" id="KW-0808">Transferase</keyword>
<keyword evidence="3" id="KW-1185">Reference proteome</keyword>
<evidence type="ECO:0000259" key="1">
    <source>
        <dbReference type="Pfam" id="PF07727"/>
    </source>
</evidence>
<organism evidence="2 3">
    <name type="scientific">Auricularia subglabra (strain TFB-10046 / SS5)</name>
    <name type="common">White-rot fungus</name>
    <name type="synonym">Auricularia delicata (strain TFB10046)</name>
    <dbReference type="NCBI Taxonomy" id="717982"/>
    <lineage>
        <taxon>Eukaryota</taxon>
        <taxon>Fungi</taxon>
        <taxon>Dikarya</taxon>
        <taxon>Basidiomycota</taxon>
        <taxon>Agaricomycotina</taxon>
        <taxon>Agaricomycetes</taxon>
        <taxon>Auriculariales</taxon>
        <taxon>Auriculariaceae</taxon>
        <taxon>Auricularia</taxon>
    </lineage>
</organism>
<protein>
    <submittedName>
        <fullName evidence="2">Reverse transcriptase</fullName>
    </submittedName>
</protein>
<dbReference type="InParanoid" id="J0WMJ3"/>
<dbReference type="AlphaFoldDB" id="J0WMJ3"/>
<evidence type="ECO:0000313" key="3">
    <source>
        <dbReference type="Proteomes" id="UP000006514"/>
    </source>
</evidence>
<dbReference type="OMA" id="IHITIDS"/>
<dbReference type="Pfam" id="PF07727">
    <property type="entry name" value="RVT_2"/>
    <property type="match status" value="1"/>
</dbReference>
<evidence type="ECO:0000313" key="2">
    <source>
        <dbReference type="EMBL" id="EJD33570.1"/>
    </source>
</evidence>
<dbReference type="eggNOG" id="KOG0017">
    <property type="taxonomic scope" value="Eukaryota"/>
</dbReference>
<dbReference type="KEGG" id="adl:AURDEDRAFT_36794"/>
<gene>
    <name evidence="2" type="ORF">AURDEDRAFT_36794</name>
</gene>
<keyword evidence="2" id="KW-0695">RNA-directed DNA polymerase</keyword>
<reference evidence="3" key="1">
    <citation type="journal article" date="2012" name="Science">
        <title>The Paleozoic origin of enzymatic lignin decomposition reconstructed from 31 fungal genomes.</title>
        <authorList>
            <person name="Floudas D."/>
            <person name="Binder M."/>
            <person name="Riley R."/>
            <person name="Barry K."/>
            <person name="Blanchette R.A."/>
            <person name="Henrissat B."/>
            <person name="Martinez A.T."/>
            <person name="Otillar R."/>
            <person name="Spatafora J.W."/>
            <person name="Yadav J.S."/>
            <person name="Aerts A."/>
            <person name="Benoit I."/>
            <person name="Boyd A."/>
            <person name="Carlson A."/>
            <person name="Copeland A."/>
            <person name="Coutinho P.M."/>
            <person name="de Vries R.P."/>
            <person name="Ferreira P."/>
            <person name="Findley K."/>
            <person name="Foster B."/>
            <person name="Gaskell J."/>
            <person name="Glotzer D."/>
            <person name="Gorecki P."/>
            <person name="Heitman J."/>
            <person name="Hesse C."/>
            <person name="Hori C."/>
            <person name="Igarashi K."/>
            <person name="Jurgens J.A."/>
            <person name="Kallen N."/>
            <person name="Kersten P."/>
            <person name="Kohler A."/>
            <person name="Kuees U."/>
            <person name="Kumar T.K.A."/>
            <person name="Kuo A."/>
            <person name="LaButti K."/>
            <person name="Larrondo L.F."/>
            <person name="Lindquist E."/>
            <person name="Ling A."/>
            <person name="Lombard V."/>
            <person name="Lucas S."/>
            <person name="Lundell T."/>
            <person name="Martin R."/>
            <person name="McLaughlin D.J."/>
            <person name="Morgenstern I."/>
            <person name="Morin E."/>
            <person name="Murat C."/>
            <person name="Nagy L.G."/>
            <person name="Nolan M."/>
            <person name="Ohm R.A."/>
            <person name="Patyshakuliyeva A."/>
            <person name="Rokas A."/>
            <person name="Ruiz-Duenas F.J."/>
            <person name="Sabat G."/>
            <person name="Salamov A."/>
            <person name="Samejima M."/>
            <person name="Schmutz J."/>
            <person name="Slot J.C."/>
            <person name="St John F."/>
            <person name="Stenlid J."/>
            <person name="Sun H."/>
            <person name="Sun S."/>
            <person name="Syed K."/>
            <person name="Tsang A."/>
            <person name="Wiebenga A."/>
            <person name="Young D."/>
            <person name="Pisabarro A."/>
            <person name="Eastwood D.C."/>
            <person name="Martin F."/>
            <person name="Cullen D."/>
            <person name="Grigoriev I.V."/>
            <person name="Hibbett D.S."/>
        </authorList>
    </citation>
    <scope>NUCLEOTIDE SEQUENCE [LARGE SCALE GENOMIC DNA]</scope>
    <source>
        <strain evidence="3">TFB10046</strain>
    </source>
</reference>
<accession>J0WMJ3</accession>
<dbReference type="InterPro" id="IPR043502">
    <property type="entry name" value="DNA/RNA_pol_sf"/>
</dbReference>
<name>J0WMJ3_AURST</name>
<dbReference type="OrthoDB" id="3054497at2759"/>
<feature type="non-terminal residue" evidence="2">
    <location>
        <position position="237"/>
    </location>
</feature>
<dbReference type="Proteomes" id="UP000006514">
    <property type="component" value="Unassembled WGS sequence"/>
</dbReference>
<keyword evidence="2" id="KW-0548">Nucleotidyltransferase</keyword>
<dbReference type="SUPFAM" id="SSF56672">
    <property type="entry name" value="DNA/RNA polymerases"/>
    <property type="match status" value="1"/>
</dbReference>
<feature type="non-terminal residue" evidence="2">
    <location>
        <position position="1"/>
    </location>
</feature>
<sequence>PFTYEQAVKSPYARQWLAAMGVELQSMDTHGVWEKVPLSSVPAGKQVVGCRWVFDLKHDDQGNPVRYKARLVAKGFTQRPGMDFMETAAPTCRPESVRALLALACLRNWDTRHIDVKTAFLNGELEEEIYMQQPPGFAENDDVCRLRRAIYGLKQAGRCWYLKLRAVLESLGFHATAADRCVFVRVKDGMTCILAVHVDDMMLVGDSAAIDSAVKSLADKFTITDLGEVRWFLGMRI</sequence>
<dbReference type="InterPro" id="IPR013103">
    <property type="entry name" value="RVT_2"/>
</dbReference>
<feature type="domain" description="Reverse transcriptase Ty1/copia-type" evidence="1">
    <location>
        <begin position="38"/>
        <end position="236"/>
    </location>
</feature>
<dbReference type="EMBL" id="JH688168">
    <property type="protein sequence ID" value="EJD33570.1"/>
    <property type="molecule type" value="Genomic_DNA"/>
</dbReference>